<proteinExistence type="predicted"/>
<dbReference type="InterPro" id="IPR002401">
    <property type="entry name" value="Cyt_P450_E_grp-I"/>
</dbReference>
<dbReference type="PANTHER" id="PTHR24305:SF168">
    <property type="entry name" value="P450, PUTATIVE (EUROFUNG)-RELATED"/>
    <property type="match status" value="1"/>
</dbReference>
<evidence type="ECO:0008006" key="3">
    <source>
        <dbReference type="Google" id="ProtNLM"/>
    </source>
</evidence>
<dbReference type="Proteomes" id="UP001305779">
    <property type="component" value="Unassembled WGS sequence"/>
</dbReference>
<protein>
    <recommendedName>
        <fullName evidence="3">P450 monooxygenase</fullName>
    </recommendedName>
</protein>
<dbReference type="CDD" id="cd11060">
    <property type="entry name" value="CYP57A1-like"/>
    <property type="match status" value="1"/>
</dbReference>
<comment type="caution">
    <text evidence="1">The sequence shown here is derived from an EMBL/GenBank/DDBJ whole genome shotgun (WGS) entry which is preliminary data.</text>
</comment>
<dbReference type="PRINTS" id="PR00385">
    <property type="entry name" value="P450"/>
</dbReference>
<accession>A0ABR0EMS6</accession>
<sequence length="527" mass="59378">MVPSTLLLAFAFLALYFVVRSIRRYYALKAFGGHWSVGWSRLWLLKTQSSGYMNKTFTDINRKYGPTARIAPGMLITSDPELMRRMNAVRSPFTRGPWYAALKLHPERENITSYIDERKHADIRSRMAPGYSGKENPLLEQDVDEKLLQMHSLIEERYLNRPEEGIFKIIDLARVTSYFTLDVISKIAFGQTFGFLDNDEDHFGYIENLATFLPAIIVFGVYTELTNILRIPLLKYALPKSTDKRGLGRVMGFAADRVRERFGNKPVVRRDMLGAFINKGLTQGELESETLTQITAGSDSTASSLRLTLHFISTSPPILERLLAEAKAGIEAGRITRPIIKDSEARQLPYLQACIKEGLRMYPPVTGLLAKRVPDGGALIEVNGVEKFAPGGTQIGWNSWGMMRHESIFGPDVEIYRPERWLARAGSEKERERITRMTETVSLCFGYGRFGCLGRGVATMELNKAIVETLLRFNLQPCSLAKPFDEMVVGFYVHENMNFVVTKRKEVGSNDEVVNVDAGAIAGAYEE</sequence>
<reference evidence="1 2" key="1">
    <citation type="journal article" date="2023" name="G3 (Bethesda)">
        <title>A chromosome-level genome assembly of Zasmidium syzygii isolated from banana leaves.</title>
        <authorList>
            <person name="van Westerhoven A.C."/>
            <person name="Mehrabi R."/>
            <person name="Talebi R."/>
            <person name="Steentjes M.B.F."/>
            <person name="Corcolon B."/>
            <person name="Chong P.A."/>
            <person name="Kema G.H.J."/>
            <person name="Seidl M.F."/>
        </authorList>
    </citation>
    <scope>NUCLEOTIDE SEQUENCE [LARGE SCALE GENOMIC DNA]</scope>
    <source>
        <strain evidence="1 2">P124</strain>
    </source>
</reference>
<dbReference type="InterPro" id="IPR036396">
    <property type="entry name" value="Cyt_P450_sf"/>
</dbReference>
<dbReference type="PRINTS" id="PR00463">
    <property type="entry name" value="EP450I"/>
</dbReference>
<dbReference type="SUPFAM" id="SSF48264">
    <property type="entry name" value="Cytochrome P450"/>
    <property type="match status" value="1"/>
</dbReference>
<dbReference type="InterPro" id="IPR001128">
    <property type="entry name" value="Cyt_P450"/>
</dbReference>
<dbReference type="Pfam" id="PF00067">
    <property type="entry name" value="p450"/>
    <property type="match status" value="1"/>
</dbReference>
<dbReference type="Gene3D" id="1.10.630.10">
    <property type="entry name" value="Cytochrome P450"/>
    <property type="match status" value="1"/>
</dbReference>
<dbReference type="PANTHER" id="PTHR24305">
    <property type="entry name" value="CYTOCHROME P450"/>
    <property type="match status" value="1"/>
</dbReference>
<keyword evidence="2" id="KW-1185">Reference proteome</keyword>
<dbReference type="EMBL" id="JAXOVC010000004">
    <property type="protein sequence ID" value="KAK4502518.1"/>
    <property type="molecule type" value="Genomic_DNA"/>
</dbReference>
<organism evidence="1 2">
    <name type="scientific">Zasmidium cellare</name>
    <name type="common">Wine cellar mold</name>
    <name type="synonym">Racodium cellare</name>
    <dbReference type="NCBI Taxonomy" id="395010"/>
    <lineage>
        <taxon>Eukaryota</taxon>
        <taxon>Fungi</taxon>
        <taxon>Dikarya</taxon>
        <taxon>Ascomycota</taxon>
        <taxon>Pezizomycotina</taxon>
        <taxon>Dothideomycetes</taxon>
        <taxon>Dothideomycetidae</taxon>
        <taxon>Mycosphaerellales</taxon>
        <taxon>Mycosphaerellaceae</taxon>
        <taxon>Zasmidium</taxon>
    </lineage>
</organism>
<evidence type="ECO:0000313" key="1">
    <source>
        <dbReference type="EMBL" id="KAK4502518.1"/>
    </source>
</evidence>
<dbReference type="InterPro" id="IPR050121">
    <property type="entry name" value="Cytochrome_P450_monoxygenase"/>
</dbReference>
<gene>
    <name evidence="1" type="ORF">PRZ48_005943</name>
</gene>
<evidence type="ECO:0000313" key="2">
    <source>
        <dbReference type="Proteomes" id="UP001305779"/>
    </source>
</evidence>
<name>A0ABR0EMS6_ZASCE</name>